<dbReference type="Proteomes" id="UP001054945">
    <property type="component" value="Unassembled WGS sequence"/>
</dbReference>
<evidence type="ECO:0000313" key="2">
    <source>
        <dbReference type="Proteomes" id="UP001054945"/>
    </source>
</evidence>
<protein>
    <submittedName>
        <fullName evidence="1">Uncharacterized protein</fullName>
    </submittedName>
</protein>
<dbReference type="AlphaFoldDB" id="A0AAV4VL17"/>
<name>A0AAV4VL17_CAEEX</name>
<accession>A0AAV4VL17</accession>
<comment type="caution">
    <text evidence="1">The sequence shown here is derived from an EMBL/GenBank/DDBJ whole genome shotgun (WGS) entry which is preliminary data.</text>
</comment>
<keyword evidence="2" id="KW-1185">Reference proteome</keyword>
<dbReference type="EMBL" id="BPLR01014698">
    <property type="protein sequence ID" value="GIY70629.1"/>
    <property type="molecule type" value="Genomic_DNA"/>
</dbReference>
<reference evidence="1 2" key="1">
    <citation type="submission" date="2021-06" db="EMBL/GenBank/DDBJ databases">
        <title>Caerostris extrusa draft genome.</title>
        <authorList>
            <person name="Kono N."/>
            <person name="Arakawa K."/>
        </authorList>
    </citation>
    <scope>NUCLEOTIDE SEQUENCE [LARGE SCALE GENOMIC DNA]</scope>
</reference>
<organism evidence="1 2">
    <name type="scientific">Caerostris extrusa</name>
    <name type="common">Bark spider</name>
    <name type="synonym">Caerostris bankana</name>
    <dbReference type="NCBI Taxonomy" id="172846"/>
    <lineage>
        <taxon>Eukaryota</taxon>
        <taxon>Metazoa</taxon>
        <taxon>Ecdysozoa</taxon>
        <taxon>Arthropoda</taxon>
        <taxon>Chelicerata</taxon>
        <taxon>Arachnida</taxon>
        <taxon>Araneae</taxon>
        <taxon>Araneomorphae</taxon>
        <taxon>Entelegynae</taxon>
        <taxon>Araneoidea</taxon>
        <taxon>Araneidae</taxon>
        <taxon>Caerostris</taxon>
    </lineage>
</organism>
<gene>
    <name evidence="1" type="ORF">CEXT_204781</name>
</gene>
<sequence length="102" mass="11758">MGACPDRSAHSKRVFGASSWPRLMSRPDSRLAIKQANRWTNRSRRVHQKYEVCPRRRVRKSFHSHELGREHDIRSKKLQLLPDSDGIQLLPCLAATLYGGSH</sequence>
<evidence type="ECO:0000313" key="1">
    <source>
        <dbReference type="EMBL" id="GIY70629.1"/>
    </source>
</evidence>
<proteinExistence type="predicted"/>